<proteinExistence type="predicted"/>
<dbReference type="EMBL" id="CP097332">
    <property type="protein sequence ID" value="UQX89370.1"/>
    <property type="molecule type" value="Genomic_DNA"/>
</dbReference>
<sequence>MLAGAPPALAAGTVPPTTAIQPAIPFDQTNGDILAVTKVVGSAVPLIAFGGNFTAVITPDGLSHAATNFAVVDETTGTVVYAGNANSYVRTISSYAGVIYVGGDFTTFGGLVRNRLAALGTTFSVTSWAPSSSVEISAVTATSRGVYYGGASAGIHLANFATGADIWQRYISGGPCKVISESPDGASVYIGGLFETYNGLARHGLAKASAVTGVVDPAFNANFRVDSGVGVHASFDGEEAISLAWDGGTKLVVGVGGYGADEIRQLNPLTGVSNWMKFTPGDVQGTAVVGDTYIAGYHRNQANASIPYPNFGAQVEATNGQLTSWDPLLTGNQANADHGNNGIQAVYADPVAKKLFIAGAFLKYGTVSRQSLIVFPYS</sequence>
<evidence type="ECO:0000313" key="1">
    <source>
        <dbReference type="EMBL" id="UQX89370.1"/>
    </source>
</evidence>
<dbReference type="RefSeq" id="WP_249773266.1">
    <property type="nucleotide sequence ID" value="NZ_CP097332.1"/>
</dbReference>
<reference evidence="1" key="2">
    <citation type="submission" date="2022-05" db="EMBL/GenBank/DDBJ databases">
        <authorList>
            <person name="Kim J.-S."/>
            <person name="Lee K."/>
            <person name="Suh M."/>
            <person name="Eom M."/>
            <person name="Kim J.-S."/>
            <person name="Kim D.-S."/>
            <person name="Ko S.-H."/>
            <person name="Shin Y."/>
            <person name="Lee J.-S."/>
        </authorList>
    </citation>
    <scope>NUCLEOTIDE SEQUENCE</scope>
    <source>
        <strain evidence="1">N237</strain>
    </source>
</reference>
<evidence type="ECO:0000313" key="2">
    <source>
        <dbReference type="Proteomes" id="UP001056336"/>
    </source>
</evidence>
<gene>
    <name evidence="1" type="ORF">M6D93_05035</name>
</gene>
<accession>A0ABY4R2K5</accession>
<dbReference type="Proteomes" id="UP001056336">
    <property type="component" value="Chromosome"/>
</dbReference>
<name>A0ABY4R2K5_9ACTN</name>
<organism evidence="1 2">
    <name type="scientific">Jatrophihabitans telluris</name>
    <dbReference type="NCBI Taxonomy" id="2038343"/>
    <lineage>
        <taxon>Bacteria</taxon>
        <taxon>Bacillati</taxon>
        <taxon>Actinomycetota</taxon>
        <taxon>Actinomycetes</taxon>
        <taxon>Jatrophihabitantales</taxon>
        <taxon>Jatrophihabitantaceae</taxon>
        <taxon>Jatrophihabitans</taxon>
    </lineage>
</organism>
<keyword evidence="2" id="KW-1185">Reference proteome</keyword>
<reference evidence="1" key="1">
    <citation type="journal article" date="2018" name="Int. J. Syst. Evol. Microbiol.">
        <title>Jatrophihabitans telluris sp. nov., isolated from sediment soil of lava forest wetlands and the emended description of the genus Jatrophihabitans.</title>
        <authorList>
            <person name="Lee K.C."/>
            <person name="Suh M.K."/>
            <person name="Eom M.K."/>
            <person name="Kim K.K."/>
            <person name="Kim J.S."/>
            <person name="Kim D.S."/>
            <person name="Ko S.H."/>
            <person name="Shin Y.K."/>
            <person name="Lee J.S."/>
        </authorList>
    </citation>
    <scope>NUCLEOTIDE SEQUENCE</scope>
    <source>
        <strain evidence="1">N237</strain>
    </source>
</reference>
<protein>
    <submittedName>
        <fullName evidence="1">Uncharacterized protein</fullName>
    </submittedName>
</protein>